<evidence type="ECO:0000313" key="2">
    <source>
        <dbReference type="EMBL" id="CDX15045.1"/>
    </source>
</evidence>
<accession>A0A090FKG0</accession>
<keyword evidence="5" id="KW-1185">Reference proteome</keyword>
<dbReference type="EMBL" id="CCMZ01000009">
    <property type="protein sequence ID" value="CDX15045.1"/>
    <property type="molecule type" value="Genomic_DNA"/>
</dbReference>
<protein>
    <recommendedName>
        <fullName evidence="1">N-acyl amino acid synthase FeeM catalytic core domain-containing protein</fullName>
    </recommendedName>
</protein>
<sequence>MSAQLMALRQRAGADGVDAPDHASNFARHVYEMLERTEYRRCDKGEDLEDIYRLRYKSYRLSDMVPENPSHIVHDDLDEAANCSKFGIYIDGTLVSTLRIHHASSATPQSPSTMVYGDILRPMLAAGAHFVDPSRFAADPEWSRVYPLIPYLTLRLAGMACFYFEAPYCLSTIRPEHAGFYRRIYCSEQIGEIRDYPGLNYQVVLYRANVAAIRQRSFSRFPFFRSTPMEQRMLFEVPSAGELAPLTILPTAKYYHEAA</sequence>
<dbReference type="Gene3D" id="3.40.630.30">
    <property type="match status" value="1"/>
</dbReference>
<dbReference type="InterPro" id="IPR016181">
    <property type="entry name" value="Acyl_CoA_acyltransferase"/>
</dbReference>
<name>A0A090FKG0_MESPL</name>
<evidence type="ECO:0000313" key="4">
    <source>
        <dbReference type="EMBL" id="CDX50090.1"/>
    </source>
</evidence>
<dbReference type="Proteomes" id="UP000046122">
    <property type="component" value="Unassembled WGS sequence"/>
</dbReference>
<dbReference type="Pfam" id="PF21926">
    <property type="entry name" value="FeeM"/>
    <property type="match status" value="1"/>
</dbReference>
<organism evidence="3 7">
    <name type="scientific">Mesorhizobium plurifarium</name>
    <dbReference type="NCBI Taxonomy" id="69974"/>
    <lineage>
        <taxon>Bacteria</taxon>
        <taxon>Pseudomonadati</taxon>
        <taxon>Pseudomonadota</taxon>
        <taxon>Alphaproteobacteria</taxon>
        <taxon>Hyphomicrobiales</taxon>
        <taxon>Phyllobacteriaceae</taxon>
        <taxon>Mesorhizobium</taxon>
    </lineage>
</organism>
<dbReference type="Proteomes" id="UP000045285">
    <property type="component" value="Unassembled WGS sequence"/>
</dbReference>
<gene>
    <name evidence="2" type="ORF">MPL3356_170065</name>
    <name evidence="4" type="ORF">MPL3365_120009</name>
    <name evidence="3" type="ORF">MPLDJ20_40213</name>
</gene>
<evidence type="ECO:0000313" key="3">
    <source>
        <dbReference type="EMBL" id="CDX42193.1"/>
    </source>
</evidence>
<evidence type="ECO:0000313" key="7">
    <source>
        <dbReference type="Proteomes" id="UP000046373"/>
    </source>
</evidence>
<evidence type="ECO:0000313" key="5">
    <source>
        <dbReference type="Proteomes" id="UP000045285"/>
    </source>
</evidence>
<dbReference type="InterPro" id="IPR054597">
    <property type="entry name" value="FeeM_cat"/>
</dbReference>
<evidence type="ECO:0000313" key="6">
    <source>
        <dbReference type="Proteomes" id="UP000046122"/>
    </source>
</evidence>
<dbReference type="EMBL" id="CCNE01000004">
    <property type="protein sequence ID" value="CDX50090.1"/>
    <property type="molecule type" value="Genomic_DNA"/>
</dbReference>
<dbReference type="AlphaFoldDB" id="A0A090FKG0"/>
<reference evidence="5" key="1">
    <citation type="submission" date="2014-08" db="EMBL/GenBank/DDBJ databases">
        <authorList>
            <person name="Moulin L."/>
        </authorList>
    </citation>
    <scope>NUCLEOTIDE SEQUENCE [LARGE SCALE GENOMIC DNA]</scope>
</reference>
<dbReference type="STRING" id="69974.MPLDJ20_40213"/>
<proteinExistence type="predicted"/>
<dbReference type="SUPFAM" id="SSF55729">
    <property type="entry name" value="Acyl-CoA N-acyltransferases (Nat)"/>
    <property type="match status" value="1"/>
</dbReference>
<feature type="domain" description="N-acyl amino acid synthase FeeM catalytic core" evidence="1">
    <location>
        <begin position="50"/>
        <end position="209"/>
    </location>
</feature>
<dbReference type="Proteomes" id="UP000046373">
    <property type="component" value="Unassembled WGS sequence"/>
</dbReference>
<evidence type="ECO:0000259" key="1">
    <source>
        <dbReference type="Pfam" id="PF21926"/>
    </source>
</evidence>
<reference evidence="6 7" key="2">
    <citation type="submission" date="2014-08" db="EMBL/GenBank/DDBJ databases">
        <authorList>
            <person name="Moulin Lionel"/>
        </authorList>
    </citation>
    <scope>NUCLEOTIDE SEQUENCE [LARGE SCALE GENOMIC DNA]</scope>
</reference>
<dbReference type="EMBL" id="CCNB01000034">
    <property type="protein sequence ID" value="CDX42193.1"/>
    <property type="molecule type" value="Genomic_DNA"/>
</dbReference>